<gene>
    <name evidence="1" type="ORF">DP130_06860</name>
</gene>
<dbReference type="Proteomes" id="UP000290921">
    <property type="component" value="Unassembled WGS sequence"/>
</dbReference>
<accession>A0A4Q0VCX2</accession>
<dbReference type="AlphaFoldDB" id="A0A4Q0VCX2"/>
<comment type="caution">
    <text evidence="1">The sequence shown here is derived from an EMBL/GenBank/DDBJ whole genome shotgun (WGS) entry which is preliminary data.</text>
</comment>
<organism evidence="1 2">
    <name type="scientific">Clostridium tetani</name>
    <dbReference type="NCBI Taxonomy" id="1513"/>
    <lineage>
        <taxon>Bacteria</taxon>
        <taxon>Bacillati</taxon>
        <taxon>Bacillota</taxon>
        <taxon>Clostridia</taxon>
        <taxon>Eubacteriales</taxon>
        <taxon>Clostridiaceae</taxon>
        <taxon>Clostridium</taxon>
    </lineage>
</organism>
<proteinExistence type="predicted"/>
<evidence type="ECO:0000313" key="1">
    <source>
        <dbReference type="EMBL" id="RXI49124.1"/>
    </source>
</evidence>
<protein>
    <submittedName>
        <fullName evidence="1">Uncharacterized protein</fullName>
    </submittedName>
</protein>
<name>A0A4Q0VCX2_CLOTA</name>
<reference evidence="1 2" key="1">
    <citation type="submission" date="2018-06" db="EMBL/GenBank/DDBJ databases">
        <title>Genome conservation of Clostridium tetani.</title>
        <authorList>
            <person name="Bruggemann H."/>
            <person name="Popoff M.R."/>
        </authorList>
    </citation>
    <scope>NUCLEOTIDE SEQUENCE [LARGE SCALE GENOMIC DNA]</scope>
    <source>
        <strain evidence="1 2">2017.061</strain>
    </source>
</reference>
<sequence>MAKILNISEKTIGGWKCKDKWNRNSMHTNEKKSKKVCTQNNTISWVEIENEYVTDIRRKPCTLEDLSTKYNIPIQTIKDYSATNEWSKKRTEYKLITNQKTKEKTAELISSEIAKYKAKHLNISDT</sequence>
<evidence type="ECO:0000313" key="2">
    <source>
        <dbReference type="Proteomes" id="UP000290921"/>
    </source>
</evidence>
<dbReference type="EMBL" id="QMAP01000005">
    <property type="protein sequence ID" value="RXI49124.1"/>
    <property type="molecule type" value="Genomic_DNA"/>
</dbReference>